<reference evidence="2" key="2">
    <citation type="journal article" date="2017" name="Stand. Genomic Sci.">
        <title>Complete genome sequence of the sulfur-oxidizing chemolithoautotrophic Sulfurovum lithotrophicum 42BKTT.</title>
        <authorList>
            <person name="Jeon W."/>
            <person name="Priscilla L."/>
            <person name="Park G."/>
            <person name="Lee H."/>
            <person name="Lee N."/>
            <person name="Lee D."/>
            <person name="Kwon H."/>
            <person name="Ahn I."/>
            <person name="Lee C."/>
            <person name="Lee H."/>
            <person name="Ahn J."/>
        </authorList>
    </citation>
    <scope>NUCLEOTIDE SEQUENCE [LARGE SCALE GENOMIC DNA]</scope>
    <source>
        <strain evidence="2">ATCC BAA-797 / 42BKT</strain>
    </source>
</reference>
<reference evidence="1 2" key="1">
    <citation type="submission" date="2015-04" db="EMBL/GenBank/DDBJ databases">
        <title>Complete genome sequence of Sulfurovum lithotrophicum ATCC BAA-797T.</title>
        <authorList>
            <person name="Ahn J."/>
            <person name="Park G."/>
            <person name="Jeon W."/>
            <person name="Jang Y."/>
            <person name="Jang M."/>
            <person name="Lee H."/>
            <person name="Lee H."/>
        </authorList>
    </citation>
    <scope>NUCLEOTIDE SEQUENCE [LARGE SCALE GENOMIC DNA]</scope>
    <source>
        <strain evidence="2">ATCC BAA-797 / 42BKT</strain>
    </source>
</reference>
<organism evidence="1 2">
    <name type="scientific">Sulfurovum lithotrophicum</name>
    <dbReference type="NCBI Taxonomy" id="206403"/>
    <lineage>
        <taxon>Bacteria</taxon>
        <taxon>Pseudomonadati</taxon>
        <taxon>Campylobacterota</taxon>
        <taxon>Epsilonproteobacteria</taxon>
        <taxon>Campylobacterales</taxon>
        <taxon>Sulfurovaceae</taxon>
        <taxon>Sulfurovum</taxon>
    </lineage>
</organism>
<proteinExistence type="predicted"/>
<dbReference type="OrthoDB" id="9858608at2"/>
<keyword evidence="2" id="KW-1185">Reference proteome</keyword>
<accession>A0A7U4RQS0</accession>
<name>A0A7U4RQS0_9BACT</name>
<dbReference type="KEGG" id="slh:YH65_07010"/>
<evidence type="ECO:0000313" key="1">
    <source>
        <dbReference type="EMBL" id="AKF25168.1"/>
    </source>
</evidence>
<dbReference type="EMBL" id="CP011308">
    <property type="protein sequence ID" value="AKF25168.1"/>
    <property type="molecule type" value="Genomic_DNA"/>
</dbReference>
<evidence type="ECO:0000313" key="2">
    <source>
        <dbReference type="Proteomes" id="UP000034444"/>
    </source>
</evidence>
<dbReference type="RefSeq" id="WP_046551249.1">
    <property type="nucleotide sequence ID" value="NZ_CP011308.1"/>
</dbReference>
<protein>
    <submittedName>
        <fullName evidence="1">Uncharacterized protein</fullName>
    </submittedName>
</protein>
<dbReference type="AlphaFoldDB" id="A0A7U4RQS0"/>
<dbReference type="Proteomes" id="UP000034444">
    <property type="component" value="Chromosome"/>
</dbReference>
<gene>
    <name evidence="1" type="ORF">YH65_07010</name>
</gene>
<sequence>MLQYRRRNSTAPVPTRRSIRHPLLTYVNWSYDQSQHIDAQRLSQLLRRFDETYGHIYIRLFNEVPRDIIFSFMQQERIEENRLDHIYHAMNRLGADLRPF</sequence>